<feature type="transmembrane region" description="Helical" evidence="1">
    <location>
        <begin position="83"/>
        <end position="102"/>
    </location>
</feature>
<feature type="transmembrane region" description="Helical" evidence="1">
    <location>
        <begin position="176"/>
        <end position="193"/>
    </location>
</feature>
<dbReference type="Proteomes" id="UP000198949">
    <property type="component" value="Unassembled WGS sequence"/>
</dbReference>
<accession>A0A1G6XX12</accession>
<name>A0A1G6XX12_9ACTN</name>
<dbReference type="OrthoDB" id="5242248at2"/>
<organism evidence="2 3">
    <name type="scientific">Glycomyces harbinensis</name>
    <dbReference type="NCBI Taxonomy" id="58114"/>
    <lineage>
        <taxon>Bacteria</taxon>
        <taxon>Bacillati</taxon>
        <taxon>Actinomycetota</taxon>
        <taxon>Actinomycetes</taxon>
        <taxon>Glycomycetales</taxon>
        <taxon>Glycomycetaceae</taxon>
        <taxon>Glycomyces</taxon>
    </lineage>
</organism>
<dbReference type="EMBL" id="FNAD01000008">
    <property type="protein sequence ID" value="SDD82728.1"/>
    <property type="molecule type" value="Genomic_DNA"/>
</dbReference>
<evidence type="ECO:0008006" key="4">
    <source>
        <dbReference type="Google" id="ProtNLM"/>
    </source>
</evidence>
<protein>
    <recommendedName>
        <fullName evidence="4">Dolichyl-phosphate-mannose-protein mannosyltransferase</fullName>
    </recommendedName>
</protein>
<dbReference type="AlphaFoldDB" id="A0A1G6XX12"/>
<proteinExistence type="predicted"/>
<reference evidence="3" key="1">
    <citation type="submission" date="2016-10" db="EMBL/GenBank/DDBJ databases">
        <authorList>
            <person name="Varghese N."/>
            <person name="Submissions S."/>
        </authorList>
    </citation>
    <scope>NUCLEOTIDE SEQUENCE [LARGE SCALE GENOMIC DNA]</scope>
    <source>
        <strain evidence="3">CGMCC 4.3516</strain>
    </source>
</reference>
<evidence type="ECO:0000313" key="2">
    <source>
        <dbReference type="EMBL" id="SDD82728.1"/>
    </source>
</evidence>
<dbReference type="RefSeq" id="WP_091036059.1">
    <property type="nucleotide sequence ID" value="NZ_FNAD01000008.1"/>
</dbReference>
<keyword evidence="3" id="KW-1185">Reference proteome</keyword>
<evidence type="ECO:0000313" key="3">
    <source>
        <dbReference type="Proteomes" id="UP000198949"/>
    </source>
</evidence>
<feature type="transmembrane region" description="Helical" evidence="1">
    <location>
        <begin position="330"/>
        <end position="354"/>
    </location>
</feature>
<feature type="transmembrane region" description="Helical" evidence="1">
    <location>
        <begin position="247"/>
        <end position="273"/>
    </location>
</feature>
<feature type="transmembrane region" description="Helical" evidence="1">
    <location>
        <begin position="57"/>
        <end position="76"/>
    </location>
</feature>
<keyword evidence="1" id="KW-0812">Transmembrane</keyword>
<gene>
    <name evidence="2" type="ORF">SAMN05216270_10811</name>
</gene>
<evidence type="ECO:0000256" key="1">
    <source>
        <dbReference type="SAM" id="Phobius"/>
    </source>
</evidence>
<sequence length="428" mass="45624">MTVRRPAVQAAAVLAAWALLLVAVWFLGQHKLANATGRMQLGAMPLFGSWEWHVESYLFAPIIVGALVIVVLPVIAARWRWRYAVLATALAAVAFSLALAFAHSHPRTWTDLDHHYASNAHFVDDAGGFGPFLQGYTGLQLEGVYPVHLQSHPPGLVLFFWGAARIGLEGLLFQNALIKLAVAAAVAAALVIARDVAGERLARRAAPFLVVAPAAFWQNTADLIFAGVTLAAVACLILATSRTGARAAVLAVAGGLLAGAALMLSFSAALLALPVLVVALWRRRWAALLGGGALAAAVVLAPLLWGYWWLEGLQTTRVRYYAGVAAFRGYWYFLLANLAVLALALGPATAVALARLRERRMWIVVGSCLAAVAVADLSGMSSSETERIWQPFMPLLLLAGCALSRPRAWLGLQLAVAVVLAAALRVQW</sequence>
<feature type="transmembrane region" description="Helical" evidence="1">
    <location>
        <begin position="223"/>
        <end position="241"/>
    </location>
</feature>
<dbReference type="STRING" id="58114.SAMN05216270_10811"/>
<feature type="transmembrane region" description="Helical" evidence="1">
    <location>
        <begin position="285"/>
        <end position="310"/>
    </location>
</feature>
<keyword evidence="1" id="KW-0472">Membrane</keyword>
<keyword evidence="1" id="KW-1133">Transmembrane helix</keyword>